<feature type="region of interest" description="Disordered" evidence="1">
    <location>
        <begin position="1"/>
        <end position="21"/>
    </location>
</feature>
<feature type="compositionally biased region" description="Low complexity" evidence="1">
    <location>
        <begin position="1"/>
        <end position="16"/>
    </location>
</feature>
<reference evidence="2 3" key="1">
    <citation type="journal article" date="2010" name="Nature">
        <title>Genome sequencing and analysis of the model grass Brachypodium distachyon.</title>
        <authorList>
            <consortium name="International Brachypodium Initiative"/>
        </authorList>
    </citation>
    <scope>NUCLEOTIDE SEQUENCE [LARGE SCALE GENOMIC DNA]</scope>
    <source>
        <strain evidence="2 3">Bd21</strain>
    </source>
</reference>
<dbReference type="AlphaFoldDB" id="A0A2K2CQB4"/>
<organism evidence="2">
    <name type="scientific">Brachypodium distachyon</name>
    <name type="common">Purple false brome</name>
    <name type="synonym">Trachynia distachya</name>
    <dbReference type="NCBI Taxonomy" id="15368"/>
    <lineage>
        <taxon>Eukaryota</taxon>
        <taxon>Viridiplantae</taxon>
        <taxon>Streptophyta</taxon>
        <taxon>Embryophyta</taxon>
        <taxon>Tracheophyta</taxon>
        <taxon>Spermatophyta</taxon>
        <taxon>Magnoliopsida</taxon>
        <taxon>Liliopsida</taxon>
        <taxon>Poales</taxon>
        <taxon>Poaceae</taxon>
        <taxon>BOP clade</taxon>
        <taxon>Pooideae</taxon>
        <taxon>Stipodae</taxon>
        <taxon>Brachypodieae</taxon>
        <taxon>Brachypodium</taxon>
    </lineage>
</organism>
<protein>
    <submittedName>
        <fullName evidence="2 3">Uncharacterized protein</fullName>
    </submittedName>
</protein>
<dbReference type="Gramene" id="PNT64238">
    <property type="protein sequence ID" value="PNT64238"/>
    <property type="gene ID" value="BRADI_4g26505v3"/>
</dbReference>
<evidence type="ECO:0000313" key="3">
    <source>
        <dbReference type="EnsemblPlants" id="PNT64238"/>
    </source>
</evidence>
<dbReference type="InParanoid" id="A0A2K2CQB4"/>
<evidence type="ECO:0000313" key="2">
    <source>
        <dbReference type="EMBL" id="PNT64238.1"/>
    </source>
</evidence>
<keyword evidence="4" id="KW-1185">Reference proteome</keyword>
<dbReference type="EnsemblPlants" id="PNT64238">
    <property type="protein sequence ID" value="PNT64238"/>
    <property type="gene ID" value="BRADI_4g26505v3"/>
</dbReference>
<accession>A0A2K2CQB4</accession>
<dbReference type="Proteomes" id="UP000008810">
    <property type="component" value="Chromosome 4"/>
</dbReference>
<evidence type="ECO:0000313" key="4">
    <source>
        <dbReference type="Proteomes" id="UP000008810"/>
    </source>
</evidence>
<gene>
    <name evidence="2" type="ORF">BRADI_4g26505v3</name>
</gene>
<sequence length="76" mass="8652">MDPLVNSSLNNSLSQRRAAKTRRTWATKSSCLAAASDRGLKVCRNSFRSACGGRQQRIPRRSIWNDDHGLRLRTYM</sequence>
<reference evidence="3" key="3">
    <citation type="submission" date="2018-08" db="UniProtKB">
        <authorList>
            <consortium name="EnsemblPlants"/>
        </authorList>
    </citation>
    <scope>IDENTIFICATION</scope>
    <source>
        <strain evidence="3">cv. Bd21</strain>
    </source>
</reference>
<evidence type="ECO:0000256" key="1">
    <source>
        <dbReference type="SAM" id="MobiDB-lite"/>
    </source>
</evidence>
<name>A0A2K2CQB4_BRADI</name>
<proteinExistence type="predicted"/>
<dbReference type="EMBL" id="CM000883">
    <property type="protein sequence ID" value="PNT64238.1"/>
    <property type="molecule type" value="Genomic_DNA"/>
</dbReference>
<reference evidence="2" key="2">
    <citation type="submission" date="2017-06" db="EMBL/GenBank/DDBJ databases">
        <title>WGS assembly of Brachypodium distachyon.</title>
        <authorList>
            <consortium name="The International Brachypodium Initiative"/>
            <person name="Lucas S."/>
            <person name="Harmon-Smith M."/>
            <person name="Lail K."/>
            <person name="Tice H."/>
            <person name="Grimwood J."/>
            <person name="Bruce D."/>
            <person name="Barry K."/>
            <person name="Shu S."/>
            <person name="Lindquist E."/>
            <person name="Wang M."/>
            <person name="Pitluck S."/>
            <person name="Vogel J.P."/>
            <person name="Garvin D.F."/>
            <person name="Mockler T.C."/>
            <person name="Schmutz J."/>
            <person name="Rokhsar D."/>
            <person name="Bevan M.W."/>
        </authorList>
    </citation>
    <scope>NUCLEOTIDE SEQUENCE</scope>
    <source>
        <strain evidence="2">Bd21</strain>
    </source>
</reference>